<dbReference type="Proteomes" id="UP000499080">
    <property type="component" value="Unassembled WGS sequence"/>
</dbReference>
<proteinExistence type="predicted"/>
<feature type="region of interest" description="Disordered" evidence="1">
    <location>
        <begin position="1"/>
        <end position="30"/>
    </location>
</feature>
<reference evidence="2 3" key="1">
    <citation type="journal article" date="2019" name="Sci. Rep.">
        <title>Orb-weaving spider Araneus ventricosus genome elucidates the spidroin gene catalogue.</title>
        <authorList>
            <person name="Kono N."/>
            <person name="Nakamura H."/>
            <person name="Ohtoshi R."/>
            <person name="Moran D.A.P."/>
            <person name="Shinohara A."/>
            <person name="Yoshida Y."/>
            <person name="Fujiwara M."/>
            <person name="Mori M."/>
            <person name="Tomita M."/>
            <person name="Arakawa K."/>
        </authorList>
    </citation>
    <scope>NUCLEOTIDE SEQUENCE [LARGE SCALE GENOMIC DNA]</scope>
</reference>
<organism evidence="2 3">
    <name type="scientific">Araneus ventricosus</name>
    <name type="common">Orbweaver spider</name>
    <name type="synonym">Epeira ventricosa</name>
    <dbReference type="NCBI Taxonomy" id="182803"/>
    <lineage>
        <taxon>Eukaryota</taxon>
        <taxon>Metazoa</taxon>
        <taxon>Ecdysozoa</taxon>
        <taxon>Arthropoda</taxon>
        <taxon>Chelicerata</taxon>
        <taxon>Arachnida</taxon>
        <taxon>Araneae</taxon>
        <taxon>Araneomorphae</taxon>
        <taxon>Entelegynae</taxon>
        <taxon>Araneoidea</taxon>
        <taxon>Araneidae</taxon>
        <taxon>Araneus</taxon>
    </lineage>
</organism>
<protein>
    <submittedName>
        <fullName evidence="2">Uncharacterized protein</fullName>
    </submittedName>
</protein>
<accession>A0A4Y2SUM2</accession>
<name>A0A4Y2SUM2_ARAVE</name>
<dbReference type="EMBL" id="BGPR01023806">
    <property type="protein sequence ID" value="GBN91270.1"/>
    <property type="molecule type" value="Genomic_DNA"/>
</dbReference>
<evidence type="ECO:0000313" key="3">
    <source>
        <dbReference type="Proteomes" id="UP000499080"/>
    </source>
</evidence>
<gene>
    <name evidence="2" type="ORF">AVEN_176099_1</name>
</gene>
<comment type="caution">
    <text evidence="2">The sequence shown here is derived from an EMBL/GenBank/DDBJ whole genome shotgun (WGS) entry which is preliminary data.</text>
</comment>
<dbReference type="AlphaFoldDB" id="A0A4Y2SUM2"/>
<evidence type="ECO:0000256" key="1">
    <source>
        <dbReference type="SAM" id="MobiDB-lite"/>
    </source>
</evidence>
<sequence length="93" mass="10869">MRSSDVSFTPKRIRGSDSSKGTTRSNSDQEERIRGIGFVMNLRIRIYVSAESDLLIPRHQDSDSESLIRIHNLRRGFISFWNERYIIWGHGCR</sequence>
<evidence type="ECO:0000313" key="2">
    <source>
        <dbReference type="EMBL" id="GBN91270.1"/>
    </source>
</evidence>
<keyword evidence="3" id="KW-1185">Reference proteome</keyword>
<feature type="compositionally biased region" description="Polar residues" evidence="1">
    <location>
        <begin position="16"/>
        <end position="26"/>
    </location>
</feature>